<evidence type="ECO:0000313" key="2">
    <source>
        <dbReference type="Proteomes" id="UP000007471"/>
    </source>
</evidence>
<organism evidence="1 2">
    <name type="scientific">Mesorhizobium ciceri biovar biserrulae (strain HAMBI 2942 / LMG 23838 / WSM1271)</name>
    <dbReference type="NCBI Taxonomy" id="765698"/>
    <lineage>
        <taxon>Bacteria</taxon>
        <taxon>Pseudomonadati</taxon>
        <taxon>Pseudomonadota</taxon>
        <taxon>Alphaproteobacteria</taxon>
        <taxon>Hyphomicrobiales</taxon>
        <taxon>Phyllobacteriaceae</taxon>
        <taxon>Mesorhizobium</taxon>
    </lineage>
</organism>
<name>E8T9U4_MESCW</name>
<dbReference type="OrthoDB" id="8095600at2"/>
<evidence type="ECO:0008006" key="3">
    <source>
        <dbReference type="Google" id="ProtNLM"/>
    </source>
</evidence>
<proteinExistence type="predicted"/>
<dbReference type="HOGENOM" id="CLU_2789074_0_0_5"/>
<dbReference type="AlphaFoldDB" id="E8T9U4"/>
<evidence type="ECO:0000313" key="1">
    <source>
        <dbReference type="EMBL" id="ADV11916.1"/>
    </source>
</evidence>
<gene>
    <name evidence="1" type="ordered locus">Mesci_2783</name>
</gene>
<sequence>MTKARITSAAPAENEPYDAAVFARKYGMSRKAAEVVLSANGPSRTACDAAARSFMEAVARRAKSSHKH</sequence>
<reference evidence="2" key="1">
    <citation type="submission" date="2011-01" db="EMBL/GenBank/DDBJ databases">
        <title>Complete sequence of chromosome of Mesorhizobium ciceri bv. biserrulae WSM1271.</title>
        <authorList>
            <person name="Lucas S."/>
            <person name="Copeland A."/>
            <person name="Lapidus A."/>
            <person name="Cheng J.-F."/>
            <person name="Goodwin L."/>
            <person name="Pitluck S."/>
            <person name="Teshima H."/>
            <person name="Detter J.C."/>
            <person name="Han C."/>
            <person name="Tapia R."/>
            <person name="Land M."/>
            <person name="Hauser L."/>
            <person name="Kyrpides N."/>
            <person name="Ivanova N."/>
            <person name="Nandasena K."/>
            <person name="Reeve W.G."/>
            <person name="Howieson J.G."/>
            <person name="O'Hara G."/>
            <person name="Tiwari R.P."/>
            <person name="Woyke T."/>
        </authorList>
    </citation>
    <scope>NUCLEOTIDE SEQUENCE [LARGE SCALE GENOMIC DNA]</scope>
    <source>
        <strain evidence="2">HAMBI 2942 / LMG 23838 / WSM1271</strain>
    </source>
</reference>
<dbReference type="EMBL" id="CP002447">
    <property type="protein sequence ID" value="ADV11916.1"/>
    <property type="molecule type" value="Genomic_DNA"/>
</dbReference>
<dbReference type="KEGG" id="mci:Mesci_2783"/>
<protein>
    <recommendedName>
        <fullName evidence="3">DUF3606 domain-containing protein</fullName>
    </recommendedName>
</protein>
<dbReference type="Proteomes" id="UP000007471">
    <property type="component" value="Chromosome"/>
</dbReference>
<accession>E8T9U4</accession>